<reference evidence="1" key="3">
    <citation type="journal article" date="2000" name="Genome Res.">
        <title>RIKEN integrated sequence analysis (RISA) system--384-format sequencing pipeline with 384 multicapillary sequencer.</title>
        <authorList>
            <person name="Shibata K."/>
            <person name="Itoh M."/>
            <person name="Aizawa K."/>
            <person name="Nagaoka S."/>
            <person name="Sasaki N."/>
            <person name="Carninci P."/>
            <person name="Konno H."/>
            <person name="Akiyama J."/>
            <person name="Nishi K."/>
            <person name="Kitsunai T."/>
            <person name="Tashiro H."/>
            <person name="Itoh M."/>
            <person name="Sumi N."/>
            <person name="Ishii Y."/>
            <person name="Nakamura S."/>
            <person name="Hazama M."/>
            <person name="Nishine T."/>
            <person name="Harada A."/>
            <person name="Yamamoto R."/>
            <person name="Matsumoto H."/>
            <person name="Sakaguchi S."/>
            <person name="Ikegami T."/>
            <person name="Kashiwagi K."/>
            <person name="Fujiwake S."/>
            <person name="Inoue K."/>
            <person name="Togawa Y."/>
            <person name="Izawa M."/>
            <person name="Ohara E."/>
            <person name="Watahiki M."/>
            <person name="Yoneda Y."/>
            <person name="Ishikawa T."/>
            <person name="Ozawa K."/>
            <person name="Tanaka T."/>
            <person name="Matsuura S."/>
            <person name="Kawai J."/>
            <person name="Okazaki Y."/>
            <person name="Muramatsu M."/>
            <person name="Inoue Y."/>
            <person name="Kira A."/>
            <person name="Hayashizaki Y."/>
        </authorList>
    </citation>
    <scope>NUCLEOTIDE SEQUENCE</scope>
    <source>
        <strain evidence="1">C57BL/6J</strain>
        <tissue evidence="1">Testis</tissue>
    </source>
</reference>
<evidence type="ECO:0000313" key="1">
    <source>
        <dbReference type="EMBL" id="BAB29939.1"/>
    </source>
</evidence>
<protein>
    <submittedName>
        <fullName evidence="1">Uncharacterized protein</fullName>
    </submittedName>
</protein>
<reference evidence="1" key="1">
    <citation type="journal article" date="1999" name="Methods Enzymol.">
        <title>High-efficiency full-length cDNA cloning.</title>
        <authorList>
            <person name="Carninci P."/>
            <person name="Hayashizaki Y."/>
        </authorList>
    </citation>
    <scope>NUCLEOTIDE SEQUENCE</scope>
    <source>
        <strain evidence="1">C57BL/6J</strain>
        <tissue evidence="1">Testis</tissue>
    </source>
</reference>
<reference evidence="1" key="4">
    <citation type="submission" date="2000-07" db="EMBL/GenBank/DDBJ databases">
        <authorList>
            <person name="Adachi J."/>
            <person name="Aizawa K."/>
            <person name="Akahira S."/>
            <person name="Akimura T."/>
            <person name="Arai A."/>
            <person name="Aono H."/>
            <person name="Arakawa T."/>
            <person name="Bono H."/>
            <person name="Carninci P."/>
            <person name="Fukuda S."/>
            <person name="Fukunishi Y."/>
            <person name="Furuno M."/>
            <person name="Hanagaki T."/>
            <person name="Hara A."/>
            <person name="Hayatsu N."/>
            <person name="Hiramoto K."/>
            <person name="Hiraoka T."/>
            <person name="Hori F."/>
            <person name="Imotani K."/>
            <person name="Ishii Y."/>
            <person name="Itoh M."/>
            <person name="Izawa M."/>
            <person name="Kasukawa T."/>
            <person name="Kato H."/>
            <person name="Kawai J."/>
            <person name="Kojima Y."/>
            <person name="Konno H."/>
            <person name="Kouda M."/>
            <person name="Koya S."/>
            <person name="Kurihara C."/>
            <person name="Matsuyama T."/>
            <person name="Miyazaki A."/>
            <person name="Nishi K."/>
            <person name="Nomura K."/>
            <person name="Numazaki R."/>
            <person name="Ohno M."/>
            <person name="Okazaki Y."/>
            <person name="Okido T."/>
            <person name="Owa C."/>
            <person name="Saito H."/>
            <person name="Saito R."/>
            <person name="Sakai C."/>
            <person name="Sakai K."/>
            <person name="Sano H."/>
            <person name="Sasaki D."/>
            <person name="Shibata K."/>
            <person name="Shibata Y."/>
            <person name="Shinagawa A."/>
            <person name="Shiraki T."/>
            <person name="Sogabe Y."/>
            <person name="Suzuki H."/>
            <person name="Tagami M."/>
            <person name="Tagawa A."/>
            <person name="Takahashi F."/>
            <person name="Tanaka T."/>
            <person name="Tejima Y."/>
            <person name="Toya T."/>
            <person name="Yamamura T."/>
            <person name="Yasunishi A."/>
            <person name="Yoshida K."/>
            <person name="Yoshino M."/>
            <person name="Muramatsu M."/>
            <person name="Hayashizaki Y."/>
        </authorList>
    </citation>
    <scope>NUCLEOTIDE SEQUENCE</scope>
    <source>
        <strain evidence="1">C57BL/6J</strain>
        <tissue evidence="1">Testis</tissue>
    </source>
</reference>
<name>Q9D578_MOUSE</name>
<dbReference type="AGR" id="MGI:1922289"/>
<reference evidence="1" key="5">
    <citation type="journal article" date="2001" name="Nature">
        <title>Functional annotation of a full-length mouse cDNA collection.</title>
        <authorList>
            <consortium name="The RIKEN Genome Exploration Research Group Phase II Team and the FANTOM Consortium"/>
        </authorList>
    </citation>
    <scope>NUCLEOTIDE SEQUENCE</scope>
    <source>
        <strain evidence="1">C57BL/6J</strain>
        <tissue evidence="1">Testis</tissue>
    </source>
</reference>
<dbReference type="PhosphoSitePlus" id="Q9D578"/>
<reference evidence="1" key="8">
    <citation type="journal article" date="2005" name="Science">
        <title>Antisense Transcription in the Mammalian Transcriptome.</title>
        <authorList>
            <consortium name="RIKEN Genome Exploration Research Group and Genome Science Group (Genome Network Project Core Group) and the FANTOM Consortium"/>
        </authorList>
    </citation>
    <scope>NUCLEOTIDE SEQUENCE</scope>
    <source>
        <strain evidence="1">C57BL/6J</strain>
        <tissue evidence="1">Testis</tissue>
    </source>
</reference>
<evidence type="ECO:0000313" key="2">
    <source>
        <dbReference type="MGI" id="MGI:1922289"/>
    </source>
</evidence>
<accession>Q9D578</accession>
<dbReference type="AlphaFoldDB" id="Q9D578"/>
<sequence length="124" mass="13865">MSCPFSSLIQQHRVQYRGQTKQPNRPPLPLGLLPPGRVSLSSSQARLQGTPRNWTTSGCPFLAAYIKAVHPFSEVSLRRDGEWLSIPANFATFPSAAELWSSEIISFLGFLLTEDISSFKKKMR</sequence>
<organism evidence="1">
    <name type="scientific">Mus musculus</name>
    <name type="common">Mouse</name>
    <dbReference type="NCBI Taxonomy" id="10090"/>
    <lineage>
        <taxon>Eukaryota</taxon>
        <taxon>Metazoa</taxon>
        <taxon>Chordata</taxon>
        <taxon>Craniata</taxon>
        <taxon>Vertebrata</taxon>
        <taxon>Euteleostomi</taxon>
        <taxon>Mammalia</taxon>
        <taxon>Eutheria</taxon>
        <taxon>Euarchontoglires</taxon>
        <taxon>Glires</taxon>
        <taxon>Rodentia</taxon>
        <taxon>Myomorpha</taxon>
        <taxon>Muroidea</taxon>
        <taxon>Muridae</taxon>
        <taxon>Murinae</taxon>
        <taxon>Mus</taxon>
        <taxon>Mus</taxon>
    </lineage>
</organism>
<proteinExistence type="evidence at transcript level"/>
<dbReference type="MGI" id="MGI:1922289">
    <property type="gene designation" value="Nudt12os"/>
</dbReference>
<gene>
    <name evidence="2" type="primary">Nudt12os</name>
    <name evidence="2" type="synonym">4930505H01Rik</name>
</gene>
<reference evidence="1" key="2">
    <citation type="journal article" date="2000" name="Genome Res.">
        <title>Normalization and subtraction of cap-trapper-selected cDNAs to prepare full-length cDNA libraries for rapid discovery of new genes.</title>
        <authorList>
            <person name="Carninci P."/>
            <person name="Shibata Y."/>
            <person name="Hayatsu N."/>
            <person name="Sugahara Y."/>
            <person name="Shibata K."/>
            <person name="Itoh M."/>
            <person name="Konno H."/>
            <person name="Okazaki Y."/>
            <person name="Muramatsu M."/>
            <person name="Hayashizaki Y."/>
        </authorList>
    </citation>
    <scope>NUCLEOTIDE SEQUENCE</scope>
    <source>
        <strain evidence="1">C57BL/6J</strain>
        <tissue evidence="1">Testis</tissue>
    </source>
</reference>
<reference evidence="1" key="7">
    <citation type="journal article" date="2005" name="Science">
        <title>The Transcriptional Landscape of the Mammalian Genome.</title>
        <authorList>
            <consortium name="The FANTOM Consortium"/>
            <consortium name="Riken Genome Exploration Research Group and Genome Science Group (Genome Network Project Core Group)"/>
        </authorList>
    </citation>
    <scope>NUCLEOTIDE SEQUENCE</scope>
    <source>
        <strain evidence="1">C57BL/6J</strain>
        <tissue evidence="1">Testis</tissue>
    </source>
</reference>
<dbReference type="iPTMnet" id="Q9D578"/>
<reference evidence="1" key="6">
    <citation type="journal article" date="2002" name="Nature">
        <title>Analysis of the mouse transcriptome based on functional annotation of 60,770 full-length cDNAs.</title>
        <authorList>
            <consortium name="The FANTOM Consortium and the RIKEN Genome Exploration Research Group Phase I and II Team"/>
        </authorList>
    </citation>
    <scope>NUCLEOTIDE SEQUENCE</scope>
    <source>
        <strain evidence="1">C57BL/6J</strain>
        <tissue evidence="1">Testis</tissue>
    </source>
</reference>
<dbReference type="EMBL" id="AK015703">
    <property type="protein sequence ID" value="BAB29939.1"/>
    <property type="molecule type" value="mRNA"/>
</dbReference>